<evidence type="ECO:0000313" key="3">
    <source>
        <dbReference type="WBParaSite" id="ALUE_0000549301-mRNA-1"/>
    </source>
</evidence>
<sequence>MRNRELQTPPTEQSFKAEIERANVRKVRNSGVIVESPKSPRSGSFVSPISSEGTLHRYNFASPQQNTITEGIKGQLDVSDESSLRLPLEESDEENELNIASSPEKIAIFCDCLTNDEPLGQSAIAKDYLSEKRDIGKRQISAMPAQCRIEQWVNEAAKACSSTKEAVRSPVEINATPLRGGGFLPSNFITPLARTYRRKRITPGYDLQKQSLSKKTTHSPTADRKVPPTRPHPASTPNGGCFSASISNALISAQQPTMEDTPKHGLIRTAPPMQQAQPNDYLTFAKGLSTFRAVVDPQTRSDMHLPSTSGHPAGSLQSISHPTENRLNRGVIFDCCPTINPIADSNIKPYGDDRRVVKIQGNAGVGEKIIDVESQNKKRTPKRKQEHMNQANSSRRRHRHRHHQDIQQRTGRLVVRKPGRRTEESLLNLFQRMPLDKQQAIIEKCSAKR</sequence>
<evidence type="ECO:0000313" key="2">
    <source>
        <dbReference type="Proteomes" id="UP000036681"/>
    </source>
</evidence>
<reference evidence="3" key="1">
    <citation type="submission" date="2017-02" db="UniProtKB">
        <authorList>
            <consortium name="WormBaseParasite"/>
        </authorList>
    </citation>
    <scope>IDENTIFICATION</scope>
</reference>
<dbReference type="WBParaSite" id="ALUE_0000549301-mRNA-1">
    <property type="protein sequence ID" value="ALUE_0000549301-mRNA-1"/>
    <property type="gene ID" value="ALUE_0000549301"/>
</dbReference>
<feature type="compositionally biased region" description="Polar residues" evidence="1">
    <location>
        <begin position="208"/>
        <end position="220"/>
    </location>
</feature>
<dbReference type="Proteomes" id="UP000036681">
    <property type="component" value="Unplaced"/>
</dbReference>
<feature type="region of interest" description="Disordered" evidence="1">
    <location>
        <begin position="374"/>
        <end position="410"/>
    </location>
</feature>
<evidence type="ECO:0000256" key="1">
    <source>
        <dbReference type="SAM" id="MobiDB-lite"/>
    </source>
</evidence>
<name>A0A0M3HSM4_ASCLU</name>
<protein>
    <submittedName>
        <fullName evidence="3">Uncharacterized protein</fullName>
    </submittedName>
</protein>
<feature type="compositionally biased region" description="Basic residues" evidence="1">
    <location>
        <begin position="394"/>
        <end position="403"/>
    </location>
</feature>
<accession>A0A0M3HSM4</accession>
<organism evidence="2 3">
    <name type="scientific">Ascaris lumbricoides</name>
    <name type="common">Giant roundworm</name>
    <dbReference type="NCBI Taxonomy" id="6252"/>
    <lineage>
        <taxon>Eukaryota</taxon>
        <taxon>Metazoa</taxon>
        <taxon>Ecdysozoa</taxon>
        <taxon>Nematoda</taxon>
        <taxon>Chromadorea</taxon>
        <taxon>Rhabditida</taxon>
        <taxon>Spirurina</taxon>
        <taxon>Ascaridomorpha</taxon>
        <taxon>Ascaridoidea</taxon>
        <taxon>Ascarididae</taxon>
        <taxon>Ascaris</taxon>
    </lineage>
</organism>
<keyword evidence="2" id="KW-1185">Reference proteome</keyword>
<proteinExistence type="predicted"/>
<dbReference type="AlphaFoldDB" id="A0A0M3HSM4"/>
<feature type="region of interest" description="Disordered" evidence="1">
    <location>
        <begin position="203"/>
        <end position="241"/>
    </location>
</feature>